<accession>A0A3E1P496</accession>
<dbReference type="SUPFAM" id="SSF46689">
    <property type="entry name" value="Homeodomain-like"/>
    <property type="match status" value="2"/>
</dbReference>
<dbReference type="Gene3D" id="1.10.10.60">
    <property type="entry name" value="Homeodomain-like"/>
    <property type="match status" value="2"/>
</dbReference>
<evidence type="ECO:0000259" key="4">
    <source>
        <dbReference type="PROSITE" id="PS01124"/>
    </source>
</evidence>
<dbReference type="GO" id="GO:0003700">
    <property type="term" value="F:DNA-binding transcription factor activity"/>
    <property type="evidence" value="ECO:0007669"/>
    <property type="project" value="InterPro"/>
</dbReference>
<gene>
    <name evidence="5" type="ORF">DXN04_06370</name>
</gene>
<protein>
    <submittedName>
        <fullName evidence="5">AraC family transcriptional regulator</fullName>
    </submittedName>
</protein>
<proteinExistence type="predicted"/>
<keyword evidence="3" id="KW-0804">Transcription</keyword>
<dbReference type="InterPro" id="IPR014710">
    <property type="entry name" value="RmlC-like_jellyroll"/>
</dbReference>
<dbReference type="Pfam" id="PF12833">
    <property type="entry name" value="HTH_18"/>
    <property type="match status" value="1"/>
</dbReference>
<dbReference type="PANTHER" id="PTHR43280">
    <property type="entry name" value="ARAC-FAMILY TRANSCRIPTIONAL REGULATOR"/>
    <property type="match status" value="1"/>
</dbReference>
<name>A0A3E1P496_9BACT</name>
<dbReference type="InterPro" id="IPR018060">
    <property type="entry name" value="HTH_AraC"/>
</dbReference>
<dbReference type="OrthoDB" id="636258at2"/>
<dbReference type="InterPro" id="IPR009057">
    <property type="entry name" value="Homeodomain-like_sf"/>
</dbReference>
<feature type="domain" description="HTH araC/xylS-type" evidence="4">
    <location>
        <begin position="172"/>
        <end position="272"/>
    </location>
</feature>
<evidence type="ECO:0000256" key="1">
    <source>
        <dbReference type="ARBA" id="ARBA00023015"/>
    </source>
</evidence>
<dbReference type="InterPro" id="IPR003313">
    <property type="entry name" value="AraC-bd"/>
</dbReference>
<evidence type="ECO:0000313" key="6">
    <source>
        <dbReference type="Proteomes" id="UP000261174"/>
    </source>
</evidence>
<dbReference type="PANTHER" id="PTHR43280:SF34">
    <property type="entry name" value="ARAC-FAMILY TRANSCRIPTIONAL REGULATOR"/>
    <property type="match status" value="1"/>
</dbReference>
<keyword evidence="1" id="KW-0805">Transcription regulation</keyword>
<comment type="caution">
    <text evidence="5">The sequence shown here is derived from an EMBL/GenBank/DDBJ whole genome shotgun (WGS) entry which is preliminary data.</text>
</comment>
<dbReference type="Gene3D" id="2.60.120.10">
    <property type="entry name" value="Jelly Rolls"/>
    <property type="match status" value="1"/>
</dbReference>
<sequence length="277" mass="32694">MKLKQFSALEVVDYEDEVPHYSVHSHTYYEIVYIHSGTGRHMLNGREIYYGSGDVYLISPADTHSFDPAVATHFTVVKFTPDFITMHSGDLKALDRTKQLMHHAWVKENKIQVIAPYDQILKRTMTNLAESYLAGRPVNEVWFYHQFLSLIELCRMCIDHSKMKDFQEVDTDHLIDYLHENIYQPELLKIEHIARRFHISESYFSNFFKKTYGQSFRSYCNAYKIALIETRLSSSDKSVKKIAEEFGFHDSSHFYHFYKTIRGVSPEQYRMRNLNNS</sequence>
<dbReference type="PROSITE" id="PS01124">
    <property type="entry name" value="HTH_ARAC_FAMILY_2"/>
    <property type="match status" value="1"/>
</dbReference>
<dbReference type="SMART" id="SM00342">
    <property type="entry name" value="HTH_ARAC"/>
    <property type="match status" value="1"/>
</dbReference>
<reference evidence="5 6" key="1">
    <citation type="submission" date="2018-08" db="EMBL/GenBank/DDBJ databases">
        <title>Chitinophaga sp. K20C18050901, a novel bacterium isolated from forest soil.</title>
        <authorList>
            <person name="Wang C."/>
        </authorList>
    </citation>
    <scope>NUCLEOTIDE SEQUENCE [LARGE SCALE GENOMIC DNA]</scope>
    <source>
        <strain evidence="5 6">K20C18050901</strain>
    </source>
</reference>
<dbReference type="Proteomes" id="UP000261174">
    <property type="component" value="Unassembled WGS sequence"/>
</dbReference>
<dbReference type="SUPFAM" id="SSF51215">
    <property type="entry name" value="Regulatory protein AraC"/>
    <property type="match status" value="1"/>
</dbReference>
<dbReference type="GO" id="GO:0043565">
    <property type="term" value="F:sequence-specific DNA binding"/>
    <property type="evidence" value="ECO:0007669"/>
    <property type="project" value="InterPro"/>
</dbReference>
<evidence type="ECO:0000256" key="3">
    <source>
        <dbReference type="ARBA" id="ARBA00023163"/>
    </source>
</evidence>
<evidence type="ECO:0000256" key="2">
    <source>
        <dbReference type="ARBA" id="ARBA00023125"/>
    </source>
</evidence>
<dbReference type="InterPro" id="IPR037923">
    <property type="entry name" value="HTH-like"/>
</dbReference>
<dbReference type="Pfam" id="PF02311">
    <property type="entry name" value="AraC_binding"/>
    <property type="match status" value="1"/>
</dbReference>
<evidence type="ECO:0000313" key="5">
    <source>
        <dbReference type="EMBL" id="RFM35023.1"/>
    </source>
</evidence>
<keyword evidence="2" id="KW-0238">DNA-binding</keyword>
<keyword evidence="6" id="KW-1185">Reference proteome</keyword>
<dbReference type="InterPro" id="IPR018062">
    <property type="entry name" value="HTH_AraC-typ_CS"/>
</dbReference>
<dbReference type="AlphaFoldDB" id="A0A3E1P496"/>
<organism evidence="5 6">
    <name type="scientific">Chitinophaga silvisoli</name>
    <dbReference type="NCBI Taxonomy" id="2291814"/>
    <lineage>
        <taxon>Bacteria</taxon>
        <taxon>Pseudomonadati</taxon>
        <taxon>Bacteroidota</taxon>
        <taxon>Chitinophagia</taxon>
        <taxon>Chitinophagales</taxon>
        <taxon>Chitinophagaceae</taxon>
        <taxon>Chitinophaga</taxon>
    </lineage>
</organism>
<dbReference type="PROSITE" id="PS00041">
    <property type="entry name" value="HTH_ARAC_FAMILY_1"/>
    <property type="match status" value="1"/>
</dbReference>
<dbReference type="RefSeq" id="WP_116852507.1">
    <property type="nucleotide sequence ID" value="NZ_QTJV01000002.1"/>
</dbReference>
<dbReference type="EMBL" id="QTJV01000002">
    <property type="protein sequence ID" value="RFM35023.1"/>
    <property type="molecule type" value="Genomic_DNA"/>
</dbReference>